<dbReference type="Pfam" id="PF01421">
    <property type="entry name" value="Reprolysin"/>
    <property type="match status" value="1"/>
</dbReference>
<dbReference type="RefSeq" id="XP_016841558.1">
    <property type="nucleotide sequence ID" value="XM_016986069.3"/>
</dbReference>
<evidence type="ECO:0000259" key="3">
    <source>
        <dbReference type="PROSITE" id="PS50215"/>
    </source>
</evidence>
<dbReference type="KEGG" id="nvi:100119567"/>
<name>A0A7M7J0G0_NASVI</name>
<organism evidence="4 5">
    <name type="scientific">Nasonia vitripennis</name>
    <name type="common">Parasitic wasp</name>
    <dbReference type="NCBI Taxonomy" id="7425"/>
    <lineage>
        <taxon>Eukaryota</taxon>
        <taxon>Metazoa</taxon>
        <taxon>Ecdysozoa</taxon>
        <taxon>Arthropoda</taxon>
        <taxon>Hexapoda</taxon>
        <taxon>Insecta</taxon>
        <taxon>Pterygota</taxon>
        <taxon>Neoptera</taxon>
        <taxon>Endopterygota</taxon>
        <taxon>Hymenoptera</taxon>
        <taxon>Apocrita</taxon>
        <taxon>Proctotrupomorpha</taxon>
        <taxon>Chalcidoidea</taxon>
        <taxon>Pteromalidae</taxon>
        <taxon>Pteromalinae</taxon>
        <taxon>Nasonia</taxon>
    </lineage>
</organism>
<dbReference type="GO" id="GO:0046872">
    <property type="term" value="F:metal ion binding"/>
    <property type="evidence" value="ECO:0007669"/>
    <property type="project" value="UniProtKB-KW"/>
</dbReference>
<protein>
    <recommendedName>
        <fullName evidence="3">Peptidase M12B domain-containing protein</fullName>
    </recommendedName>
</protein>
<dbReference type="EnsemblMetazoa" id="XM_016986069">
    <property type="protein sequence ID" value="XP_016841558"/>
    <property type="gene ID" value="LOC100119567"/>
</dbReference>
<dbReference type="PANTHER" id="PTHR11905">
    <property type="entry name" value="ADAM A DISINTEGRIN AND METALLOPROTEASE DOMAIN"/>
    <property type="match status" value="1"/>
</dbReference>
<comment type="caution">
    <text evidence="1">Lacks conserved residue(s) required for the propagation of feature annotation.</text>
</comment>
<evidence type="ECO:0000256" key="2">
    <source>
        <dbReference type="SAM" id="SignalP"/>
    </source>
</evidence>
<sequence length="432" mass="49425">MMPYRVAFLSLCFFSASTALLKTNEIESTLYQDEGAVTEVKTSQENRYRRNLRPVEFDINGEKAKLNLVLSKRKVFSPSAPIWLVRSHQGHTPNYTYELLKNRKDILDGDFYVDNKNKAVILVRYDHEKNTMLYDGVFGEGSARRIIHSLSENSKVRSKRANDLNYNHIVYALLEVDELADSVFDTQQIVIERNGVLLDKLDVPLDTLYPKLLVVVDYHLFKLLGKDVTRTVRYVATFWNIVDQKYERLETPKVQVIVTGIVIVEDEKALNFIYRSRNETEKADIDQLMEYSRLYFSQDFVNDTSFKNYDAAILMTGLKMNLIEGFFEISGLAAKLGGICSRQYNVAIVTDSGAYRNTLIAIHELGHLLNLSHDFADECNGISYLFGSLKTTVMSSPTNGSEIFWSDCSLRLLKEFSTLKAAKCLATRHRTM</sequence>
<dbReference type="GO" id="GO:0006509">
    <property type="term" value="P:membrane protein ectodomain proteolysis"/>
    <property type="evidence" value="ECO:0007669"/>
    <property type="project" value="TreeGrafter"/>
</dbReference>
<dbReference type="AlphaFoldDB" id="A0A7M7J0G0"/>
<dbReference type="GO" id="GO:0004222">
    <property type="term" value="F:metalloendopeptidase activity"/>
    <property type="evidence" value="ECO:0007669"/>
    <property type="project" value="InterPro"/>
</dbReference>
<dbReference type="GeneID" id="100119567"/>
<keyword evidence="5" id="KW-1185">Reference proteome</keyword>
<keyword evidence="1" id="KW-0479">Metal-binding</keyword>
<dbReference type="PANTHER" id="PTHR11905:SF249">
    <property type="entry name" value="SOL NARAE, ISOFORM C"/>
    <property type="match status" value="1"/>
</dbReference>
<feature type="chain" id="PRO_5029862860" description="Peptidase M12B domain-containing protein" evidence="2">
    <location>
        <begin position="20"/>
        <end position="432"/>
    </location>
</feature>
<dbReference type="PROSITE" id="PS50215">
    <property type="entry name" value="ADAM_MEPRO"/>
    <property type="match status" value="1"/>
</dbReference>
<feature type="domain" description="Peptidase M12B" evidence="3">
    <location>
        <begin position="208"/>
        <end position="429"/>
    </location>
</feature>
<evidence type="ECO:0000256" key="1">
    <source>
        <dbReference type="PROSITE-ProRule" id="PRU00276"/>
    </source>
</evidence>
<keyword evidence="2" id="KW-0732">Signal</keyword>
<dbReference type="InterPro" id="IPR001590">
    <property type="entry name" value="Peptidase_M12B"/>
</dbReference>
<dbReference type="InterPro" id="IPR024079">
    <property type="entry name" value="MetalloPept_cat_dom_sf"/>
</dbReference>
<dbReference type="Proteomes" id="UP000002358">
    <property type="component" value="Chromosome 5"/>
</dbReference>
<dbReference type="InParanoid" id="A0A7M7J0G0"/>
<feature type="binding site" evidence="1">
    <location>
        <position position="373"/>
    </location>
    <ligand>
        <name>Zn(2+)</name>
        <dbReference type="ChEBI" id="CHEBI:29105"/>
        <note>catalytic</note>
    </ligand>
</feature>
<dbReference type="SUPFAM" id="SSF55486">
    <property type="entry name" value="Metalloproteases ('zincins'), catalytic domain"/>
    <property type="match status" value="1"/>
</dbReference>
<proteinExistence type="predicted"/>
<accession>A0A7M7J0G0</accession>
<dbReference type="Gene3D" id="3.40.390.10">
    <property type="entry name" value="Collagenase (Catalytic Domain)"/>
    <property type="match status" value="1"/>
</dbReference>
<reference evidence="4" key="1">
    <citation type="submission" date="2021-01" db="UniProtKB">
        <authorList>
            <consortium name="EnsemblMetazoa"/>
        </authorList>
    </citation>
    <scope>IDENTIFICATION</scope>
</reference>
<keyword evidence="1" id="KW-0862">Zinc</keyword>
<feature type="active site" evidence="1">
    <location>
        <position position="364"/>
    </location>
</feature>
<evidence type="ECO:0000313" key="5">
    <source>
        <dbReference type="Proteomes" id="UP000002358"/>
    </source>
</evidence>
<feature type="binding site" evidence="1">
    <location>
        <position position="363"/>
    </location>
    <ligand>
        <name>Zn(2+)</name>
        <dbReference type="ChEBI" id="CHEBI:29105"/>
        <note>catalytic</note>
    </ligand>
</feature>
<feature type="binding site" evidence="1">
    <location>
        <position position="367"/>
    </location>
    <ligand>
        <name>Zn(2+)</name>
        <dbReference type="ChEBI" id="CHEBI:29105"/>
        <note>catalytic</note>
    </ligand>
</feature>
<feature type="signal peptide" evidence="2">
    <location>
        <begin position="1"/>
        <end position="19"/>
    </location>
</feature>
<evidence type="ECO:0000313" key="4">
    <source>
        <dbReference type="EnsemblMetazoa" id="XP_016841558"/>
    </source>
</evidence>
<dbReference type="OrthoDB" id="10035764at2759"/>